<feature type="chain" id="PRO_5043098238" description="Carboxypeptidase" evidence="5">
    <location>
        <begin position="30"/>
        <end position="579"/>
    </location>
</feature>
<keyword evidence="2 5" id="KW-0732">Signal</keyword>
<dbReference type="AlphaFoldDB" id="A0AAV8PWX1"/>
<dbReference type="InterPro" id="IPR001563">
    <property type="entry name" value="Peptidase_S10"/>
</dbReference>
<sequence>MERMEKAESSLPFLIALLLLASSLEVGGASKFERQEKDRVLRLPGQSFNVSFAHYSGYVTVDDDPGRALFYWFFEAVEDPASKPLVLWLNGGPGCSSIAYGLAEELGPFHINADGKSLYLNPYSWNQAANILFLDSPVGVGFSYSNNSQDVLTNGDKRTAKDSLTFLKKWFKRFPQYKGREFYISGESYAGHYVPQLAQAIVRSQKLTGEKSINLKGYMVGNALTDDFHDHYGVFHFMWTAGLISDETYKLLNVFCDFQSFVHTSSECDKILDIADKELGNIDPYSIFTPSCPGSVTFSKNKLLKRRHSVGGIGEKYDPCTEQHSTVYFNLPEVQKALHINPAFAPSKWDTCSDVVNENWKDSARSVLHIYHELIGYGLRIWMFSGDTDAVIPVTSTRYNIDSLKLPTVTPWHPWYDEGQVGGWTQVYKGLTFVTVRGAGHERIEGVIATARLGFRLVSPLRFFLFRPCFRLQDSRLRSVASEERIGFTFSQWMIERSLLWFASRLPNPLHVNVSDRPPASQNIHICFSDIDKVPFFSAMAEKATLLPFLHSIPRDQTGGVKRHPTRPWQSREEDRRQN</sequence>
<dbReference type="GO" id="GO:0004185">
    <property type="term" value="F:serine-type carboxypeptidase activity"/>
    <property type="evidence" value="ECO:0007669"/>
    <property type="project" value="UniProtKB-UniRule"/>
</dbReference>
<dbReference type="InterPro" id="IPR018202">
    <property type="entry name" value="Ser_caboxypep_ser_AS"/>
</dbReference>
<keyword evidence="5" id="KW-0121">Carboxypeptidase</keyword>
<dbReference type="Gene3D" id="6.10.250.940">
    <property type="match status" value="1"/>
</dbReference>
<evidence type="ECO:0000313" key="7">
    <source>
        <dbReference type="EMBL" id="KAJ8461383.1"/>
    </source>
</evidence>
<dbReference type="PANTHER" id="PTHR11802">
    <property type="entry name" value="SERINE PROTEASE FAMILY S10 SERINE CARBOXYPEPTIDASE"/>
    <property type="match status" value="1"/>
</dbReference>
<proteinExistence type="inferred from homology"/>
<dbReference type="Pfam" id="PF00450">
    <property type="entry name" value="Peptidase_S10"/>
    <property type="match status" value="1"/>
</dbReference>
<dbReference type="Gene3D" id="3.40.50.1820">
    <property type="entry name" value="alpha/beta hydrolase"/>
    <property type="match status" value="1"/>
</dbReference>
<feature type="signal peptide" evidence="5">
    <location>
        <begin position="1"/>
        <end position="29"/>
    </location>
</feature>
<dbReference type="EC" id="3.4.16.-" evidence="5"/>
<dbReference type="Proteomes" id="UP001222027">
    <property type="component" value="Unassembled WGS sequence"/>
</dbReference>
<reference evidence="7 8" key="1">
    <citation type="submission" date="2022-12" db="EMBL/GenBank/DDBJ databases">
        <title>Chromosome-scale assembly of the Ensete ventricosum genome.</title>
        <authorList>
            <person name="Dussert Y."/>
            <person name="Stocks J."/>
            <person name="Wendawek A."/>
            <person name="Woldeyes F."/>
            <person name="Nichols R.A."/>
            <person name="Borrell J.S."/>
        </authorList>
    </citation>
    <scope>NUCLEOTIDE SEQUENCE [LARGE SCALE GENOMIC DNA]</scope>
    <source>
        <strain evidence="8">cv. Maze</strain>
        <tissue evidence="7">Seeds</tissue>
    </source>
</reference>
<evidence type="ECO:0000256" key="5">
    <source>
        <dbReference type="RuleBase" id="RU361156"/>
    </source>
</evidence>
<evidence type="ECO:0000256" key="4">
    <source>
        <dbReference type="ARBA" id="ARBA00023180"/>
    </source>
</evidence>
<evidence type="ECO:0000256" key="1">
    <source>
        <dbReference type="ARBA" id="ARBA00009431"/>
    </source>
</evidence>
<dbReference type="SUPFAM" id="SSF53474">
    <property type="entry name" value="alpha/beta-Hydrolases"/>
    <property type="match status" value="1"/>
</dbReference>
<dbReference type="PRINTS" id="PR00724">
    <property type="entry name" value="CRBOXYPTASEC"/>
</dbReference>
<dbReference type="FunFam" id="3.40.50.1820:FF:000579">
    <property type="entry name" value="Carboxypeptidase"/>
    <property type="match status" value="1"/>
</dbReference>
<dbReference type="GO" id="GO:0006508">
    <property type="term" value="P:proteolysis"/>
    <property type="evidence" value="ECO:0007669"/>
    <property type="project" value="UniProtKB-KW"/>
</dbReference>
<organism evidence="7 8">
    <name type="scientific">Ensete ventricosum</name>
    <name type="common">Abyssinian banana</name>
    <name type="synonym">Musa ensete</name>
    <dbReference type="NCBI Taxonomy" id="4639"/>
    <lineage>
        <taxon>Eukaryota</taxon>
        <taxon>Viridiplantae</taxon>
        <taxon>Streptophyta</taxon>
        <taxon>Embryophyta</taxon>
        <taxon>Tracheophyta</taxon>
        <taxon>Spermatophyta</taxon>
        <taxon>Magnoliopsida</taxon>
        <taxon>Liliopsida</taxon>
        <taxon>Zingiberales</taxon>
        <taxon>Musaceae</taxon>
        <taxon>Ensete</taxon>
    </lineage>
</organism>
<dbReference type="PROSITE" id="PS00131">
    <property type="entry name" value="CARBOXYPEPT_SER_SER"/>
    <property type="match status" value="1"/>
</dbReference>
<keyword evidence="4" id="KW-0325">Glycoprotein</keyword>
<evidence type="ECO:0000256" key="2">
    <source>
        <dbReference type="ARBA" id="ARBA00022729"/>
    </source>
</evidence>
<keyword evidence="5" id="KW-0645">Protease</keyword>
<comment type="caution">
    <text evidence="7">The sequence shown here is derived from an EMBL/GenBank/DDBJ whole genome shotgun (WGS) entry which is preliminary data.</text>
</comment>
<dbReference type="Gene3D" id="3.40.50.11320">
    <property type="match status" value="1"/>
</dbReference>
<feature type="compositionally biased region" description="Basic and acidic residues" evidence="6">
    <location>
        <begin position="570"/>
        <end position="579"/>
    </location>
</feature>
<dbReference type="EMBL" id="JAQQAF010000009">
    <property type="protein sequence ID" value="KAJ8461383.1"/>
    <property type="molecule type" value="Genomic_DNA"/>
</dbReference>
<feature type="region of interest" description="Disordered" evidence="6">
    <location>
        <begin position="557"/>
        <end position="579"/>
    </location>
</feature>
<keyword evidence="5" id="KW-0378">Hydrolase</keyword>
<keyword evidence="8" id="KW-1185">Reference proteome</keyword>
<evidence type="ECO:0000256" key="6">
    <source>
        <dbReference type="SAM" id="MobiDB-lite"/>
    </source>
</evidence>
<dbReference type="GO" id="GO:0005773">
    <property type="term" value="C:vacuole"/>
    <property type="evidence" value="ECO:0007669"/>
    <property type="project" value="TreeGrafter"/>
</dbReference>
<dbReference type="InterPro" id="IPR029058">
    <property type="entry name" value="AB_hydrolase_fold"/>
</dbReference>
<evidence type="ECO:0000313" key="8">
    <source>
        <dbReference type="Proteomes" id="UP001222027"/>
    </source>
</evidence>
<keyword evidence="3" id="KW-1015">Disulfide bond</keyword>
<name>A0AAV8PWX1_ENSVE</name>
<gene>
    <name evidence="7" type="ORF">OPV22_034309</name>
</gene>
<dbReference type="FunFam" id="3.40.50.11320:FF:000002">
    <property type="entry name" value="Carboxypeptidase"/>
    <property type="match status" value="1"/>
</dbReference>
<protein>
    <recommendedName>
        <fullName evidence="5">Carboxypeptidase</fullName>
        <ecNumber evidence="5">3.4.16.-</ecNumber>
    </recommendedName>
</protein>
<evidence type="ECO:0000256" key="3">
    <source>
        <dbReference type="ARBA" id="ARBA00023157"/>
    </source>
</evidence>
<dbReference type="PANTHER" id="PTHR11802:SF32">
    <property type="entry name" value="SERINE CARBOXYPEPTIDASE-LIKE 29"/>
    <property type="match status" value="1"/>
</dbReference>
<accession>A0AAV8PWX1</accession>
<comment type="similarity">
    <text evidence="1 5">Belongs to the peptidase S10 family.</text>
</comment>